<evidence type="ECO:0000256" key="1">
    <source>
        <dbReference type="ARBA" id="ARBA00006252"/>
    </source>
</evidence>
<dbReference type="Gene3D" id="3.40.50.360">
    <property type="match status" value="1"/>
</dbReference>
<evidence type="ECO:0000313" key="4">
    <source>
        <dbReference type="EMBL" id="PNF66245.1"/>
    </source>
</evidence>
<dbReference type="Pfam" id="PF02525">
    <property type="entry name" value="Flavodoxin_2"/>
    <property type="match status" value="1"/>
</dbReference>
<dbReference type="SUPFAM" id="SSF52218">
    <property type="entry name" value="Flavoproteins"/>
    <property type="match status" value="1"/>
</dbReference>
<evidence type="ECO:0000259" key="3">
    <source>
        <dbReference type="Pfam" id="PF02525"/>
    </source>
</evidence>
<evidence type="ECO:0000313" key="5">
    <source>
        <dbReference type="Proteomes" id="UP000236063"/>
    </source>
</evidence>
<dbReference type="PANTHER" id="PTHR10204:SF34">
    <property type="entry name" value="NAD(P)H DEHYDROGENASE [QUINONE] 1 ISOFORM 1"/>
    <property type="match status" value="1"/>
</dbReference>
<dbReference type="Proteomes" id="UP000236063">
    <property type="component" value="Unassembled WGS sequence"/>
</dbReference>
<keyword evidence="5" id="KW-1185">Reference proteome</keyword>
<dbReference type="RefSeq" id="WP_069733753.1">
    <property type="nucleotide sequence ID" value="NZ_CP039454.1"/>
</dbReference>
<dbReference type="EMBL" id="POUR01000002">
    <property type="protein sequence ID" value="PNF66245.1"/>
    <property type="molecule type" value="Genomic_DNA"/>
</dbReference>
<proteinExistence type="inferred from homology"/>
<feature type="domain" description="Flavodoxin-like fold" evidence="3">
    <location>
        <begin position="3"/>
        <end position="182"/>
    </location>
</feature>
<protein>
    <submittedName>
        <fullName evidence="4">NAD(P)H oxidoreductase</fullName>
    </submittedName>
</protein>
<sequence length="201" mass="22363">MKQVQLIWAHPRADSLTARVAQAITEELQQRGWKVAELDLYRTGFNPVLQPVDEPDWADPDKAYSSEVMRLASDLAGKDAAFIVFPIWWYSTPAIVKGYIDRVWNHGIFYGSGRRLPFDSVRWIALAGESEASFTKRGLDKSMTHLLNVGIAGFCGAKDSQVHILYDTLGEQATDLPAHHAALLVQARRMAADWAEAQPGA</sequence>
<dbReference type="InterPro" id="IPR051545">
    <property type="entry name" value="NAD(P)H_dehydrogenase_qn"/>
</dbReference>
<comment type="caution">
    <text evidence="4">The sequence shown here is derived from an EMBL/GenBank/DDBJ whole genome shotgun (WGS) entry which is preliminary data.</text>
</comment>
<organism evidence="4 5">
    <name type="scientific">Enterobacter bugandensis</name>
    <dbReference type="NCBI Taxonomy" id="881260"/>
    <lineage>
        <taxon>Bacteria</taxon>
        <taxon>Pseudomonadati</taxon>
        <taxon>Pseudomonadota</taxon>
        <taxon>Gammaproteobacteria</taxon>
        <taxon>Enterobacterales</taxon>
        <taxon>Enterobacteriaceae</taxon>
        <taxon>Enterobacter</taxon>
    </lineage>
</organism>
<dbReference type="InterPro" id="IPR029039">
    <property type="entry name" value="Flavoprotein-like_sf"/>
</dbReference>
<accession>A0ABX4VDW1</accession>
<dbReference type="NCBIfam" id="NF007280">
    <property type="entry name" value="PRK09739.1"/>
    <property type="match status" value="1"/>
</dbReference>
<dbReference type="PANTHER" id="PTHR10204">
    <property type="entry name" value="NAD P H OXIDOREDUCTASE-RELATED"/>
    <property type="match status" value="1"/>
</dbReference>
<dbReference type="InterPro" id="IPR003680">
    <property type="entry name" value="Flavodoxin_fold"/>
</dbReference>
<reference evidence="4 5" key="1">
    <citation type="submission" date="2018-01" db="EMBL/GenBank/DDBJ databases">
        <title>Multi-drug resistant Enterobacter species isolated from the International Space Station and comparative genomic analyses with human pathogenic strains.</title>
        <authorList>
            <person name="Singh N.K."/>
            <person name="Bezdan D."/>
            <person name="McIntyre A."/>
            <person name="Sielaff A.C."/>
            <person name="Wheeler K."/>
            <person name="Mason C."/>
            <person name="Venkateswaran K."/>
        </authorList>
    </citation>
    <scope>NUCLEOTIDE SEQUENCE [LARGE SCALE GENOMIC DNA]</scope>
    <source>
        <strain evidence="4 5">IF2SW-P2</strain>
    </source>
</reference>
<gene>
    <name evidence="4" type="ORF">C1167_23385</name>
</gene>
<comment type="similarity">
    <text evidence="1">Belongs to the NAD(P)H dehydrogenase (quinone) family.</text>
</comment>
<keyword evidence="2" id="KW-0560">Oxidoreductase</keyword>
<evidence type="ECO:0000256" key="2">
    <source>
        <dbReference type="ARBA" id="ARBA00023002"/>
    </source>
</evidence>
<name>A0ABX4VDW1_9ENTR</name>